<name>A0AB33H9N4_CITFR</name>
<sequence length="66" mass="7572">MNMYRVLSNCLDRAGLPLPVTWYGEAISPKQAVEKMETEAKRNGWSDIEIIRIYERKQINDMGVAA</sequence>
<dbReference type="Proteomes" id="UP000263627">
    <property type="component" value="Chromosome"/>
</dbReference>
<protein>
    <submittedName>
        <fullName evidence="1">Uncharacterized protein</fullName>
    </submittedName>
</protein>
<dbReference type="AlphaFoldDB" id="A0AB33H9N4"/>
<evidence type="ECO:0000313" key="2">
    <source>
        <dbReference type="Proteomes" id="UP000263627"/>
    </source>
</evidence>
<dbReference type="EMBL" id="CP032184">
    <property type="protein sequence ID" value="AXZ46911.1"/>
    <property type="molecule type" value="Genomic_DNA"/>
</dbReference>
<organism evidence="1 2">
    <name type="scientific">Citrobacter freundii</name>
    <dbReference type="NCBI Taxonomy" id="546"/>
    <lineage>
        <taxon>Bacteria</taxon>
        <taxon>Pseudomonadati</taxon>
        <taxon>Pseudomonadota</taxon>
        <taxon>Gammaproteobacteria</taxon>
        <taxon>Enterobacterales</taxon>
        <taxon>Enterobacteriaceae</taxon>
        <taxon>Citrobacter</taxon>
        <taxon>Citrobacter freundii complex</taxon>
    </lineage>
</organism>
<accession>A0AB33H9N4</accession>
<proteinExistence type="predicted"/>
<dbReference type="RefSeq" id="WP_061066844.1">
    <property type="nucleotide sequence ID" value="NZ_CP032184.1"/>
</dbReference>
<evidence type="ECO:0000313" key="1">
    <source>
        <dbReference type="EMBL" id="AXZ46911.1"/>
    </source>
</evidence>
<reference evidence="1 2" key="1">
    <citation type="submission" date="2018-09" db="EMBL/GenBank/DDBJ databases">
        <title>Whole genome sequencing of Citrobacter freundii AR_0116.</title>
        <authorList>
            <person name="Conlan S."/>
            <person name="Thomas P.J."/>
            <person name="Mullikin J."/>
            <person name="Frank K.M."/>
            <person name="Segre J.A."/>
        </authorList>
    </citation>
    <scope>NUCLEOTIDE SEQUENCE [LARGE SCALE GENOMIC DNA]</scope>
    <source>
        <strain evidence="1 2">AR_0116</strain>
    </source>
</reference>
<gene>
    <name evidence="1" type="ORF">AM363_08070</name>
</gene>